<organism evidence="1 2">
    <name type="scientific">Desulforamulus putei DSM 12395</name>
    <dbReference type="NCBI Taxonomy" id="1121429"/>
    <lineage>
        <taxon>Bacteria</taxon>
        <taxon>Bacillati</taxon>
        <taxon>Bacillota</taxon>
        <taxon>Clostridia</taxon>
        <taxon>Eubacteriales</taxon>
        <taxon>Peptococcaceae</taxon>
        <taxon>Desulforamulus</taxon>
    </lineage>
</organism>
<reference evidence="2" key="1">
    <citation type="submission" date="2016-11" db="EMBL/GenBank/DDBJ databases">
        <authorList>
            <person name="Varghese N."/>
            <person name="Submissions S."/>
        </authorList>
    </citation>
    <scope>NUCLEOTIDE SEQUENCE [LARGE SCALE GENOMIC DNA]</scope>
    <source>
        <strain evidence="2">DSM 12395</strain>
    </source>
</reference>
<proteinExistence type="predicted"/>
<evidence type="ECO:0000313" key="2">
    <source>
        <dbReference type="Proteomes" id="UP000184148"/>
    </source>
</evidence>
<name>A0A1M4TZR7_9FIRM</name>
<dbReference type="RefSeq" id="WP_073235295.1">
    <property type="nucleotide sequence ID" value="NZ_FQUY01000002.1"/>
</dbReference>
<accession>A0A1M4TZR7</accession>
<evidence type="ECO:0000313" key="1">
    <source>
        <dbReference type="EMBL" id="SHE49948.1"/>
    </source>
</evidence>
<gene>
    <name evidence="1" type="ORF">SAMN02745133_00526</name>
</gene>
<keyword evidence="2" id="KW-1185">Reference proteome</keyword>
<dbReference type="OrthoDB" id="1807690at2"/>
<sequence length="113" mass="12747">MSSEVRPTPSLEQYILVALIDIYRGLKVNLPVELDKEVQKNVLRDVLSSAISFAEKQESMQVISNELFKCAKEGCTLQDQMEVIEKQSPDVINAKISAAAYLLKLVNKERNLH</sequence>
<dbReference type="EMBL" id="FQUY01000002">
    <property type="protein sequence ID" value="SHE49948.1"/>
    <property type="molecule type" value="Genomic_DNA"/>
</dbReference>
<dbReference type="Proteomes" id="UP000184148">
    <property type="component" value="Unassembled WGS sequence"/>
</dbReference>
<dbReference type="AlphaFoldDB" id="A0A1M4TZR7"/>
<protein>
    <submittedName>
        <fullName evidence="1">Uncharacterized protein</fullName>
    </submittedName>
</protein>